<protein>
    <recommendedName>
        <fullName evidence="3 9">Protein farnesyltransferase subunit beta</fullName>
        <shortName evidence="9">FTase-beta</shortName>
        <ecNumber evidence="2 9">2.5.1.58</ecNumber>
    </recommendedName>
</protein>
<evidence type="ECO:0000256" key="9">
    <source>
        <dbReference type="RuleBase" id="RU365056"/>
    </source>
</evidence>
<keyword evidence="5 9" id="KW-0808">Transferase</keyword>
<dbReference type="PANTHER" id="PTHR11774:SF6">
    <property type="entry name" value="PROTEIN FARNESYLTRANSFERASE SUBUNIT BETA"/>
    <property type="match status" value="1"/>
</dbReference>
<dbReference type="AlphaFoldDB" id="Q0MR09"/>
<dbReference type="InterPro" id="IPR001330">
    <property type="entry name" value="Prenyltrans"/>
</dbReference>
<evidence type="ECO:0000313" key="11">
    <source>
        <dbReference type="EMBL" id="ABH09711.1"/>
    </source>
</evidence>
<keyword evidence="8 9" id="KW-0862">Zinc</keyword>
<name>Q0MR09_TALMA</name>
<comment type="subunit">
    <text evidence="9">Heterodimer of an alpha and a beta subunit.</text>
</comment>
<accession>Q0MR09</accession>
<dbReference type="GO" id="GO:0008270">
    <property type="term" value="F:zinc ion binding"/>
    <property type="evidence" value="ECO:0007669"/>
    <property type="project" value="UniProtKB-UniRule"/>
</dbReference>
<organism evidence="11">
    <name type="scientific">Talaromyces marneffei</name>
    <name type="common">Penicillium marneffei</name>
    <dbReference type="NCBI Taxonomy" id="37727"/>
    <lineage>
        <taxon>Eukaryota</taxon>
        <taxon>Fungi</taxon>
        <taxon>Dikarya</taxon>
        <taxon>Ascomycota</taxon>
        <taxon>Pezizomycotina</taxon>
        <taxon>Eurotiomycetes</taxon>
        <taxon>Eurotiomycetidae</taxon>
        <taxon>Eurotiales</taxon>
        <taxon>Trichocomaceae</taxon>
        <taxon>Talaromyces</taxon>
        <taxon>Talaromyces sect. Talaromyces</taxon>
    </lineage>
</organism>
<evidence type="ECO:0000256" key="1">
    <source>
        <dbReference type="ARBA" id="ARBA00010497"/>
    </source>
</evidence>
<dbReference type="Pfam" id="PF00432">
    <property type="entry name" value="Prenyltrans"/>
    <property type="match status" value="1"/>
</dbReference>
<reference evidence="11" key="2">
    <citation type="submission" date="2006-07" db="EMBL/GenBank/DDBJ databases">
        <authorList>
            <person name="Woo P.C.Y."/>
            <person name="Chong K.T.K."/>
            <person name="Tse H."/>
            <person name="Cai J.J."/>
            <person name="Lau C.C.Y."/>
            <person name="Zhou A.C."/>
            <person name="Lau S.K.P."/>
            <person name="Yuen K.Y."/>
        </authorList>
    </citation>
    <scope>NUCLEOTIDE SEQUENCE</scope>
    <source>
        <strain evidence="11">PM1</strain>
    </source>
</reference>
<dbReference type="InterPro" id="IPR026872">
    <property type="entry name" value="FTB"/>
</dbReference>
<dbReference type="EMBL" id="DQ863312">
    <property type="protein sequence ID" value="ABH09711.1"/>
    <property type="molecule type" value="Genomic_DNA"/>
</dbReference>
<evidence type="ECO:0000256" key="2">
    <source>
        <dbReference type="ARBA" id="ARBA00012702"/>
    </source>
</evidence>
<dbReference type="FunFam" id="1.50.10.20:FF:000014">
    <property type="entry name" value="Protein farnesyltransferase subunit beta"/>
    <property type="match status" value="1"/>
</dbReference>
<dbReference type="InterPro" id="IPR045089">
    <property type="entry name" value="PGGT1B-like"/>
</dbReference>
<comment type="function">
    <text evidence="9">Catalyzes the transfer of a farnesyl moiety from farnesyl diphosphate to a cysteine at the fourth position from the C-terminus of several proteins. The beta subunit is responsible for peptide-binding.</text>
</comment>
<dbReference type="SUPFAM" id="SSF48239">
    <property type="entry name" value="Terpenoid cyclases/Protein prenyltransferases"/>
    <property type="match status" value="1"/>
</dbReference>
<comment type="cofactor">
    <cofactor evidence="9">
        <name>Zn(2+)</name>
        <dbReference type="ChEBI" id="CHEBI:29105"/>
    </cofactor>
    <text evidence="9">Binds 1 zinc ion per subunit.</text>
</comment>
<sequence>MSTEPSIPSLFTTLPILQDSLQTKTSQDQDETVSKCLPFLTGRDGTLRSNLNEFGLSHLMNDQHIEYLYDSLEDYPEGFVTMDSSRPWMSYWALAGLTLLGEDVSKYRERVISTFTAAQNPTGGFGGGHGQMSHLASTFPAVLSLALVGGEEAYKVVDRGAMWSWLGQLKQPDGGFQLVIDGEEDVRGAYCAMVTISLLNLPLELPPEAEARKYGLRTFLDGLPEYLSRCQTYEGGLSGKPGAAEAHGAYAFCVLACLCIMGRPEDMITRYMDIPLLVSWLSARQYAPEGGFSGRTNKLVDGCYSHWVGDCWPLVQSALNGPHQDGDVAPKVPQYLFSREGLARYIMNCCQNKNGGLRDKPGKHPDSYHSCYTLAGLSTIQYYHYQIEQGPATSRIEGIFASSFSWKSAPAKITIEEDDKASSDIIDKCDRLVAFHPIYTIPHKNAEALRRCSIYALRYWFLLGEGIAYMLENYDYFDGQLDSRLHSSPAWIIVRCWSQQDMGPKLSVAEIDEEANIYAMYRRLGSPPNEILGVVSADLTHELLGSVMSVLISKIGAPHARLQTPQSNVSNALQYAFVFAPSSRCLLASGRETGDETLIPTQAGLIIYGRRSTYIDMAIDGLHFNPGLSPLLYTW</sequence>
<comment type="catalytic activity">
    <reaction evidence="9">
        <text>L-cysteinyl-[protein] + (2E,6E)-farnesyl diphosphate = S-(2E,6E)-farnesyl-L-cysteinyl-[protein] + diphosphate</text>
        <dbReference type="Rhea" id="RHEA:13345"/>
        <dbReference type="Rhea" id="RHEA-COMP:10131"/>
        <dbReference type="Rhea" id="RHEA-COMP:11535"/>
        <dbReference type="ChEBI" id="CHEBI:29950"/>
        <dbReference type="ChEBI" id="CHEBI:33019"/>
        <dbReference type="ChEBI" id="CHEBI:86019"/>
        <dbReference type="ChEBI" id="CHEBI:175763"/>
    </reaction>
</comment>
<dbReference type="InterPro" id="IPR008930">
    <property type="entry name" value="Terpenoid_cyclase/PrenylTrfase"/>
</dbReference>
<keyword evidence="6 9" id="KW-0479">Metal-binding</keyword>
<dbReference type="GO" id="GO:0004660">
    <property type="term" value="F:protein farnesyltransferase activity"/>
    <property type="evidence" value="ECO:0007669"/>
    <property type="project" value="UniProtKB-UniRule"/>
</dbReference>
<evidence type="ECO:0000256" key="6">
    <source>
        <dbReference type="ARBA" id="ARBA00022723"/>
    </source>
</evidence>
<dbReference type="PANTHER" id="PTHR11774">
    <property type="entry name" value="GERANYLGERANYL TRANSFERASE TYPE BETA SUBUNIT"/>
    <property type="match status" value="1"/>
</dbReference>
<dbReference type="Gene3D" id="1.50.10.20">
    <property type="match status" value="1"/>
</dbReference>
<evidence type="ECO:0000256" key="7">
    <source>
        <dbReference type="ARBA" id="ARBA00022737"/>
    </source>
</evidence>
<keyword evidence="4 9" id="KW-0637">Prenyltransferase</keyword>
<dbReference type="VEuPathDB" id="FungiDB:PMAA_040340"/>
<dbReference type="GO" id="GO:0005965">
    <property type="term" value="C:protein farnesyltransferase complex"/>
    <property type="evidence" value="ECO:0007669"/>
    <property type="project" value="UniProtKB-UniRule"/>
</dbReference>
<dbReference type="EC" id="2.5.1.58" evidence="2 9"/>
<reference evidence="11" key="1">
    <citation type="journal article" date="2006" name="FEBS Lett.">
        <title>Genomic and experimental evidence for a potential sexual cycle in the pathogenic thermal dimorphic fungus Penicillium marneffei.</title>
        <authorList>
            <person name="Woo P.C."/>
            <person name="Chong K.T."/>
            <person name="Tse H."/>
            <person name="Cai J.J."/>
            <person name="Lau C.C."/>
            <person name="Zhou A.C."/>
            <person name="Lau S.K."/>
            <person name="Yuen K.Y."/>
        </authorList>
    </citation>
    <scope>NUCLEOTIDE SEQUENCE</scope>
    <source>
        <strain evidence="11">PM1</strain>
    </source>
</reference>
<evidence type="ECO:0000256" key="5">
    <source>
        <dbReference type="ARBA" id="ARBA00022679"/>
    </source>
</evidence>
<comment type="similarity">
    <text evidence="1 9">Belongs to the protein prenyltransferase subunit beta family.</text>
</comment>
<proteinExistence type="inferred from homology"/>
<evidence type="ECO:0000256" key="3">
    <source>
        <dbReference type="ARBA" id="ARBA00015798"/>
    </source>
</evidence>
<keyword evidence="7" id="KW-0677">Repeat</keyword>
<feature type="domain" description="Prenyltransferase alpha-alpha toroid" evidence="10">
    <location>
        <begin position="59"/>
        <end position="389"/>
    </location>
</feature>
<dbReference type="GO" id="GO:0097354">
    <property type="term" value="P:prenylation"/>
    <property type="evidence" value="ECO:0007669"/>
    <property type="project" value="UniProtKB-UniRule"/>
</dbReference>
<evidence type="ECO:0000256" key="4">
    <source>
        <dbReference type="ARBA" id="ARBA00022602"/>
    </source>
</evidence>
<evidence type="ECO:0000259" key="10">
    <source>
        <dbReference type="Pfam" id="PF00432"/>
    </source>
</evidence>
<dbReference type="CDD" id="cd02893">
    <property type="entry name" value="FTase"/>
    <property type="match status" value="1"/>
</dbReference>
<evidence type="ECO:0000256" key="8">
    <source>
        <dbReference type="ARBA" id="ARBA00022833"/>
    </source>
</evidence>